<dbReference type="InterPro" id="IPR050659">
    <property type="entry name" value="Peptidase_M24B"/>
</dbReference>
<dbReference type="Pfam" id="PF01321">
    <property type="entry name" value="Creatinase_N"/>
    <property type="match status" value="1"/>
</dbReference>
<keyword evidence="4" id="KW-1185">Reference proteome</keyword>
<comment type="caution">
    <text evidence="3">The sequence shown here is derived from an EMBL/GenBank/DDBJ whole genome shotgun (WGS) entry which is preliminary data.</text>
</comment>
<dbReference type="Gene3D" id="3.90.230.10">
    <property type="entry name" value="Creatinase/methionine aminopeptidase superfamily"/>
    <property type="match status" value="1"/>
</dbReference>
<dbReference type="InterPro" id="IPR029149">
    <property type="entry name" value="Creatin/AminoP/Spt16_N"/>
</dbReference>
<name>A0A4R8MAV6_9BACT</name>
<evidence type="ECO:0000259" key="2">
    <source>
        <dbReference type="Pfam" id="PF01321"/>
    </source>
</evidence>
<dbReference type="Proteomes" id="UP000295066">
    <property type="component" value="Unassembled WGS sequence"/>
</dbReference>
<dbReference type="CDD" id="cd01066">
    <property type="entry name" value="APP_MetAP"/>
    <property type="match status" value="1"/>
</dbReference>
<proteinExistence type="predicted"/>
<dbReference type="InterPro" id="IPR000587">
    <property type="entry name" value="Creatinase_N"/>
</dbReference>
<accession>A0A4R8MAV6</accession>
<feature type="domain" description="Peptidase M24" evidence="1">
    <location>
        <begin position="164"/>
        <end position="374"/>
    </location>
</feature>
<reference evidence="3 4" key="1">
    <citation type="submission" date="2019-03" db="EMBL/GenBank/DDBJ databases">
        <title>Genomic Encyclopedia of Type Strains, Phase IV (KMG-IV): sequencing the most valuable type-strain genomes for metagenomic binning, comparative biology and taxonomic classification.</title>
        <authorList>
            <person name="Goeker M."/>
        </authorList>
    </citation>
    <scope>NUCLEOTIDE SEQUENCE [LARGE SCALE GENOMIC DNA]</scope>
    <source>
        <strain evidence="3 4">DSM 25964</strain>
    </source>
</reference>
<dbReference type="SUPFAM" id="SSF55920">
    <property type="entry name" value="Creatinase/aminopeptidase"/>
    <property type="match status" value="1"/>
</dbReference>
<dbReference type="PANTHER" id="PTHR46112">
    <property type="entry name" value="AMINOPEPTIDASE"/>
    <property type="match status" value="1"/>
</dbReference>
<feature type="domain" description="Creatinase N-terminal" evidence="2">
    <location>
        <begin position="12"/>
        <end position="157"/>
    </location>
</feature>
<dbReference type="EMBL" id="SORI01000007">
    <property type="protein sequence ID" value="TDY60826.1"/>
    <property type="molecule type" value="Genomic_DNA"/>
</dbReference>
<organism evidence="3 4">
    <name type="scientific">Aminivibrio pyruvatiphilus</name>
    <dbReference type="NCBI Taxonomy" id="1005740"/>
    <lineage>
        <taxon>Bacteria</taxon>
        <taxon>Thermotogati</taxon>
        <taxon>Synergistota</taxon>
        <taxon>Synergistia</taxon>
        <taxon>Synergistales</taxon>
        <taxon>Aminobacteriaceae</taxon>
        <taxon>Aminivibrio</taxon>
    </lineage>
</organism>
<dbReference type="InterPro" id="IPR000994">
    <property type="entry name" value="Pept_M24"/>
</dbReference>
<evidence type="ECO:0000313" key="4">
    <source>
        <dbReference type="Proteomes" id="UP000295066"/>
    </source>
</evidence>
<dbReference type="SUPFAM" id="SSF53092">
    <property type="entry name" value="Creatinase/prolidase N-terminal domain"/>
    <property type="match status" value="1"/>
</dbReference>
<dbReference type="PANTHER" id="PTHR46112:SF2">
    <property type="entry name" value="XAA-PRO AMINOPEPTIDASE P-RELATED"/>
    <property type="match status" value="1"/>
</dbReference>
<dbReference type="OrthoDB" id="366799at2"/>
<dbReference type="Gene3D" id="3.40.350.10">
    <property type="entry name" value="Creatinase/prolidase N-terminal domain"/>
    <property type="match status" value="1"/>
</dbReference>
<evidence type="ECO:0000259" key="1">
    <source>
        <dbReference type="Pfam" id="PF00557"/>
    </source>
</evidence>
<dbReference type="AlphaFoldDB" id="A0A4R8MAV6"/>
<dbReference type="RefSeq" id="WP_133957394.1">
    <property type="nucleotide sequence ID" value="NZ_SORI01000007.1"/>
</dbReference>
<evidence type="ECO:0000313" key="3">
    <source>
        <dbReference type="EMBL" id="TDY60826.1"/>
    </source>
</evidence>
<gene>
    <name evidence="3" type="ORF">C8D99_10733</name>
</gene>
<sequence length="390" mass="43990">MAVFSAQEYGERLRKTRERMHEQGVEVLLVSHPANMNYLTGFDGWSFYVHQGLIVALDHDEPLWFGREQDSNAARILTSLREEDILGYPDHYVMSKLRHPMDFVADILKERGWDRLHIGVEMEGYYFTAEGFRVLGRNLPGAVVKDGTLVVNLVRRVKSEAEIEYIRQAARIAEKVMNTALETIVPGVRENDAAGEIYKAQISGTAEFGGDYTSLCPIMPSAERTSSAHLTWCTDRRYENGDIVLLELAGARHHYHCPISRTLFLGEPRPELQKIADAVIGGLNETVAFIRPGVTAEEVEAKWRESIAGTGVNKPSRVGYSFGLNYPPDWGEQTLSLRPADTTILQPGMCIHFMPGIWMKDFGFECSEPLVVTEKGCELFLNFERKLFSK</sequence>
<protein>
    <submittedName>
        <fullName evidence="3">Xaa-Pro dipeptidase</fullName>
    </submittedName>
</protein>
<dbReference type="InterPro" id="IPR036005">
    <property type="entry name" value="Creatinase/aminopeptidase-like"/>
</dbReference>
<dbReference type="Pfam" id="PF00557">
    <property type="entry name" value="Peptidase_M24"/>
    <property type="match status" value="1"/>
</dbReference>